<dbReference type="VEuPathDB" id="VectorBase:HLOH_046490"/>
<dbReference type="AlphaFoldDB" id="A0A9J6GI49"/>
<dbReference type="Pfam" id="PF14529">
    <property type="entry name" value="Exo_endo_phos_2"/>
    <property type="match status" value="1"/>
</dbReference>
<dbReference type="SUPFAM" id="SSF56219">
    <property type="entry name" value="DNase I-like"/>
    <property type="match status" value="1"/>
</dbReference>
<dbReference type="Gene3D" id="3.60.10.10">
    <property type="entry name" value="Endonuclease/exonuclease/phosphatase"/>
    <property type="match status" value="1"/>
</dbReference>
<comment type="caution">
    <text evidence="2">The sequence shown here is derived from an EMBL/GenBank/DDBJ whole genome shotgun (WGS) entry which is preliminary data.</text>
</comment>
<name>A0A9J6GI49_HAELO</name>
<feature type="domain" description="Endonuclease/exonuclease/phosphatase" evidence="1">
    <location>
        <begin position="2"/>
        <end position="63"/>
    </location>
</feature>
<evidence type="ECO:0000313" key="3">
    <source>
        <dbReference type="Proteomes" id="UP000821853"/>
    </source>
</evidence>
<accession>A0A9J6GI49</accession>
<reference evidence="2 3" key="1">
    <citation type="journal article" date="2020" name="Cell">
        <title>Large-Scale Comparative Analyses of Tick Genomes Elucidate Their Genetic Diversity and Vector Capacities.</title>
        <authorList>
            <consortium name="Tick Genome and Microbiome Consortium (TIGMIC)"/>
            <person name="Jia N."/>
            <person name="Wang J."/>
            <person name="Shi W."/>
            <person name="Du L."/>
            <person name="Sun Y."/>
            <person name="Zhan W."/>
            <person name="Jiang J.F."/>
            <person name="Wang Q."/>
            <person name="Zhang B."/>
            <person name="Ji P."/>
            <person name="Bell-Sakyi L."/>
            <person name="Cui X.M."/>
            <person name="Yuan T.T."/>
            <person name="Jiang B.G."/>
            <person name="Yang W.F."/>
            <person name="Lam T.T."/>
            <person name="Chang Q.C."/>
            <person name="Ding S.J."/>
            <person name="Wang X.J."/>
            <person name="Zhu J.G."/>
            <person name="Ruan X.D."/>
            <person name="Zhao L."/>
            <person name="Wei J.T."/>
            <person name="Ye R.Z."/>
            <person name="Que T.C."/>
            <person name="Du C.H."/>
            <person name="Zhou Y.H."/>
            <person name="Cheng J.X."/>
            <person name="Dai P.F."/>
            <person name="Guo W.B."/>
            <person name="Han X.H."/>
            <person name="Huang E.J."/>
            <person name="Li L.F."/>
            <person name="Wei W."/>
            <person name="Gao Y.C."/>
            <person name="Liu J.Z."/>
            <person name="Shao H.Z."/>
            <person name="Wang X."/>
            <person name="Wang C.C."/>
            <person name="Yang T.C."/>
            <person name="Huo Q.B."/>
            <person name="Li W."/>
            <person name="Chen H.Y."/>
            <person name="Chen S.E."/>
            <person name="Zhou L.G."/>
            <person name="Ni X.B."/>
            <person name="Tian J.H."/>
            <person name="Sheng Y."/>
            <person name="Liu T."/>
            <person name="Pan Y.S."/>
            <person name="Xia L.Y."/>
            <person name="Li J."/>
            <person name="Zhao F."/>
            <person name="Cao W.C."/>
        </authorList>
    </citation>
    <scope>NUCLEOTIDE SEQUENCE [LARGE SCALE GENOMIC DNA]</scope>
    <source>
        <strain evidence="2">HaeL-2018</strain>
    </source>
</reference>
<evidence type="ECO:0000259" key="1">
    <source>
        <dbReference type="Pfam" id="PF14529"/>
    </source>
</evidence>
<evidence type="ECO:0000313" key="2">
    <source>
        <dbReference type="EMBL" id="KAH9374319.1"/>
    </source>
</evidence>
<dbReference type="InterPro" id="IPR036691">
    <property type="entry name" value="Endo/exonu/phosph_ase_sf"/>
</dbReference>
<proteinExistence type="predicted"/>
<dbReference type="OrthoDB" id="6513770at2759"/>
<organism evidence="2 3">
    <name type="scientific">Haemaphysalis longicornis</name>
    <name type="common">Bush tick</name>
    <dbReference type="NCBI Taxonomy" id="44386"/>
    <lineage>
        <taxon>Eukaryota</taxon>
        <taxon>Metazoa</taxon>
        <taxon>Ecdysozoa</taxon>
        <taxon>Arthropoda</taxon>
        <taxon>Chelicerata</taxon>
        <taxon>Arachnida</taxon>
        <taxon>Acari</taxon>
        <taxon>Parasitiformes</taxon>
        <taxon>Ixodida</taxon>
        <taxon>Ixodoidea</taxon>
        <taxon>Ixodidae</taxon>
        <taxon>Haemaphysalinae</taxon>
        <taxon>Haemaphysalis</taxon>
    </lineage>
</organism>
<dbReference type="InterPro" id="IPR005135">
    <property type="entry name" value="Endo/exonuclease/phosphatase"/>
</dbReference>
<dbReference type="Proteomes" id="UP000821853">
    <property type="component" value="Chromosome 4"/>
</dbReference>
<protein>
    <recommendedName>
        <fullName evidence="1">Endonuclease/exonuclease/phosphatase domain-containing protein</fullName>
    </recommendedName>
</protein>
<keyword evidence="3" id="KW-1185">Reference proteome</keyword>
<sequence length="141" mass="16131">MEQVASKAAANPLLITGDFNAAHQVWGYVYSNPRGNTLYKLIEDLEPTILTNPRGSTRLGTSTERDTNPDRHLYQKYSTGLLDQLTRISRKATRSPGDHHPRHRFQNYYWHCKITIGPNFEKNATRDLQNTILTCKNESSN</sequence>
<dbReference type="EMBL" id="JABSTR010000006">
    <property type="protein sequence ID" value="KAH9374319.1"/>
    <property type="molecule type" value="Genomic_DNA"/>
</dbReference>
<gene>
    <name evidence="2" type="ORF">HPB48_020678</name>
</gene>
<dbReference type="GO" id="GO:0003824">
    <property type="term" value="F:catalytic activity"/>
    <property type="evidence" value="ECO:0007669"/>
    <property type="project" value="InterPro"/>
</dbReference>